<gene>
    <name evidence="1" type="ORF">JM946_05605</name>
</gene>
<reference evidence="1 2" key="1">
    <citation type="journal article" date="2021" name="Int. J. Syst. Evol. Microbiol.">
        <title>Steroidobacter gossypii sp. nov., isolated from soil of cotton cropping field.</title>
        <authorList>
            <person name="Huang R."/>
            <person name="Yang S."/>
            <person name="Zhen C."/>
            <person name="Liu W."/>
        </authorList>
    </citation>
    <scope>NUCLEOTIDE SEQUENCE [LARGE SCALE GENOMIC DNA]</scope>
    <source>
        <strain evidence="1 2">S1-65</strain>
    </source>
</reference>
<keyword evidence="2" id="KW-1185">Reference proteome</keyword>
<organism evidence="1 2">
    <name type="scientific">Steroidobacter gossypii</name>
    <dbReference type="NCBI Taxonomy" id="2805490"/>
    <lineage>
        <taxon>Bacteria</taxon>
        <taxon>Pseudomonadati</taxon>
        <taxon>Pseudomonadota</taxon>
        <taxon>Gammaproteobacteria</taxon>
        <taxon>Steroidobacterales</taxon>
        <taxon>Steroidobacteraceae</taxon>
        <taxon>Steroidobacter</taxon>
    </lineage>
</organism>
<evidence type="ECO:0000313" key="2">
    <source>
        <dbReference type="Proteomes" id="UP000661077"/>
    </source>
</evidence>
<protein>
    <submittedName>
        <fullName evidence="1">Uncharacterized protein</fullName>
    </submittedName>
</protein>
<proteinExistence type="predicted"/>
<dbReference type="Proteomes" id="UP000661077">
    <property type="component" value="Unassembled WGS sequence"/>
</dbReference>
<dbReference type="PROSITE" id="PS51257">
    <property type="entry name" value="PROKAR_LIPOPROTEIN"/>
    <property type="match status" value="1"/>
</dbReference>
<comment type="caution">
    <text evidence="1">The sequence shown here is derived from an EMBL/GenBank/DDBJ whole genome shotgun (WGS) entry which is preliminary data.</text>
</comment>
<evidence type="ECO:0000313" key="1">
    <source>
        <dbReference type="EMBL" id="MBM0104209.1"/>
    </source>
</evidence>
<name>A0ABS1WTA6_9GAMM</name>
<dbReference type="EMBL" id="JAEVLS010000001">
    <property type="protein sequence ID" value="MBM0104209.1"/>
    <property type="molecule type" value="Genomic_DNA"/>
</dbReference>
<accession>A0ABS1WTA6</accession>
<sequence length="59" mass="6650">MVLQSCKVFPERSQLRDSNPASIWGLSAAMQSCSEGLFFMWGTLRLARDDKVSERVKNA</sequence>